<dbReference type="EMBL" id="BHZD01000001">
    <property type="protein sequence ID" value="GCD41837.1"/>
    <property type="molecule type" value="Genomic_DNA"/>
</dbReference>
<proteinExistence type="predicted"/>
<keyword evidence="3" id="KW-1185">Reference proteome</keyword>
<protein>
    <submittedName>
        <fullName evidence="2">Uncharacterized protein</fullName>
    </submittedName>
</protein>
<reference evidence="2 3" key="1">
    <citation type="submission" date="2018-11" db="EMBL/GenBank/DDBJ databases">
        <title>Whole genome sequence of Streptomyces paromomycinus NBRC 15454(T).</title>
        <authorList>
            <person name="Komaki H."/>
            <person name="Tamura T."/>
        </authorList>
    </citation>
    <scope>NUCLEOTIDE SEQUENCE [LARGE SCALE GENOMIC DNA]</scope>
    <source>
        <strain evidence="2 3">NBRC 15454</strain>
    </source>
</reference>
<gene>
    <name evidence="2" type="ORF">GKJPGBOP_01494</name>
</gene>
<name>A0A401VXP1_STREY</name>
<accession>A0A401VXP1</accession>
<sequence>MSHTTALAVAEHIEALYGRPLAELEAHVDAQQTQSMLAALLGIHAGLLQAERNIEHQLGRLRELTQPGREVGASTAGAIFDCARRLATSVATREAHTQAATTVLHSLRRAAPPQATQLPPASAAAHPLAPTR</sequence>
<dbReference type="AlphaFoldDB" id="A0A401VXP1"/>
<evidence type="ECO:0000313" key="3">
    <source>
        <dbReference type="Proteomes" id="UP000286746"/>
    </source>
</evidence>
<feature type="region of interest" description="Disordered" evidence="1">
    <location>
        <begin position="112"/>
        <end position="132"/>
    </location>
</feature>
<evidence type="ECO:0000313" key="2">
    <source>
        <dbReference type="EMBL" id="GCD41837.1"/>
    </source>
</evidence>
<organism evidence="2 3">
    <name type="scientific">Streptomyces paromomycinus</name>
    <name type="common">Streptomyces rimosus subsp. paromomycinus</name>
    <dbReference type="NCBI Taxonomy" id="92743"/>
    <lineage>
        <taxon>Bacteria</taxon>
        <taxon>Bacillati</taxon>
        <taxon>Actinomycetota</taxon>
        <taxon>Actinomycetes</taxon>
        <taxon>Kitasatosporales</taxon>
        <taxon>Streptomycetaceae</taxon>
        <taxon>Streptomyces</taxon>
    </lineage>
</organism>
<dbReference type="RefSeq" id="WP_125053033.1">
    <property type="nucleotide sequence ID" value="NZ_BHZD01000001.1"/>
</dbReference>
<evidence type="ECO:0000256" key="1">
    <source>
        <dbReference type="SAM" id="MobiDB-lite"/>
    </source>
</evidence>
<dbReference type="Proteomes" id="UP000286746">
    <property type="component" value="Unassembled WGS sequence"/>
</dbReference>
<comment type="caution">
    <text evidence="2">The sequence shown here is derived from an EMBL/GenBank/DDBJ whole genome shotgun (WGS) entry which is preliminary data.</text>
</comment>